<dbReference type="AlphaFoldDB" id="A0A0L1IZU7"/>
<name>A0A0L1IZU7_ASPN3</name>
<evidence type="ECO:0000313" key="2">
    <source>
        <dbReference type="Proteomes" id="UP000037505"/>
    </source>
</evidence>
<organism evidence="1 2">
    <name type="scientific">Aspergillus nomiae NRRL (strain ATCC 15546 / NRRL 13137 / CBS 260.88 / M93)</name>
    <dbReference type="NCBI Taxonomy" id="1509407"/>
    <lineage>
        <taxon>Eukaryota</taxon>
        <taxon>Fungi</taxon>
        <taxon>Dikarya</taxon>
        <taxon>Ascomycota</taxon>
        <taxon>Pezizomycotina</taxon>
        <taxon>Eurotiomycetes</taxon>
        <taxon>Eurotiomycetidae</taxon>
        <taxon>Eurotiales</taxon>
        <taxon>Aspergillaceae</taxon>
        <taxon>Aspergillus</taxon>
        <taxon>Aspergillus subgen. Circumdati</taxon>
    </lineage>
</organism>
<dbReference type="EMBL" id="JNOM01000176">
    <property type="protein sequence ID" value="KNG85039.1"/>
    <property type="molecule type" value="Genomic_DNA"/>
</dbReference>
<proteinExistence type="predicted"/>
<accession>A0A0L1IZU7</accession>
<gene>
    <name evidence="1" type="ORF">ANOM_007728</name>
</gene>
<dbReference type="RefSeq" id="XP_015405962.1">
    <property type="nucleotide sequence ID" value="XM_015552984.1"/>
</dbReference>
<evidence type="ECO:0000313" key="1">
    <source>
        <dbReference type="EMBL" id="KNG85039.1"/>
    </source>
</evidence>
<dbReference type="Proteomes" id="UP000037505">
    <property type="component" value="Unassembled WGS sequence"/>
</dbReference>
<comment type="caution">
    <text evidence="1">The sequence shown here is derived from an EMBL/GenBank/DDBJ whole genome shotgun (WGS) entry which is preliminary data.</text>
</comment>
<reference evidence="1 2" key="1">
    <citation type="submission" date="2014-06" db="EMBL/GenBank/DDBJ databases">
        <title>The Genome of the Aflatoxigenic Filamentous Fungus Aspergillus nomius.</title>
        <authorList>
            <person name="Moore M.G."/>
            <person name="Shannon B.M."/>
            <person name="Brian M.M."/>
        </authorList>
    </citation>
    <scope>NUCLEOTIDE SEQUENCE [LARGE SCALE GENOMIC DNA]</scope>
    <source>
        <strain evidence="1 2">NRRL 13137</strain>
    </source>
</reference>
<protein>
    <submittedName>
        <fullName evidence="1">Uncharacterized protein</fullName>
    </submittedName>
</protein>
<sequence>MPLSAQCKPWGIAAQETLLFDPFPESKMVVRQYKVIPAEVEYLWHQVHSWAVHYILDPSDCVLIRYAIFASIAELKWQWELKMRRDATKDISYVKIDDEHHSLSQKSLLAGLAVYLELAIT</sequence>
<dbReference type="GeneID" id="26809532"/>
<keyword evidence="2" id="KW-1185">Reference proteome</keyword>